<feature type="transmembrane region" description="Helical" evidence="7">
    <location>
        <begin position="202"/>
        <end position="224"/>
    </location>
</feature>
<dbReference type="EMBL" id="AGYR01000007">
    <property type="protein sequence ID" value="ENZ18804.1"/>
    <property type="molecule type" value="Genomic_DNA"/>
</dbReference>
<organism evidence="8 9">
    <name type="scientific">[Clostridium] clostridioforme 90A8</name>
    <dbReference type="NCBI Taxonomy" id="999408"/>
    <lineage>
        <taxon>Bacteria</taxon>
        <taxon>Bacillati</taxon>
        <taxon>Bacillota</taxon>
        <taxon>Clostridia</taxon>
        <taxon>Lachnospirales</taxon>
        <taxon>Lachnospiraceae</taxon>
        <taxon>Enterocloster</taxon>
    </lineage>
</organism>
<evidence type="ECO:0000256" key="5">
    <source>
        <dbReference type="ARBA" id="ARBA00022989"/>
    </source>
</evidence>
<dbReference type="GO" id="GO:0006605">
    <property type="term" value="P:protein targeting"/>
    <property type="evidence" value="ECO:0007669"/>
    <property type="project" value="InterPro"/>
</dbReference>
<feature type="transmembrane region" description="Helical" evidence="7">
    <location>
        <begin position="175"/>
        <end position="195"/>
    </location>
</feature>
<comment type="similarity">
    <text evidence="2">Belongs to the FliR/MopE/SpaR family.</text>
</comment>
<dbReference type="HOGENOM" id="CLU_063626_2_1_9"/>
<name>A0A0E2HT77_9FIRM</name>
<evidence type="ECO:0000313" key="8">
    <source>
        <dbReference type="EMBL" id="ENZ18804.1"/>
    </source>
</evidence>
<evidence type="ECO:0000256" key="7">
    <source>
        <dbReference type="SAM" id="Phobius"/>
    </source>
</evidence>
<dbReference type="Pfam" id="PF01311">
    <property type="entry name" value="Bac_export_1"/>
    <property type="match status" value="1"/>
</dbReference>
<protein>
    <submittedName>
        <fullName evidence="8">Flagellar biosynthetic protein FliR</fullName>
    </submittedName>
</protein>
<dbReference type="PANTHER" id="PTHR30065">
    <property type="entry name" value="FLAGELLAR BIOSYNTHETIC PROTEIN FLIR"/>
    <property type="match status" value="1"/>
</dbReference>
<keyword evidence="8" id="KW-0966">Cell projection</keyword>
<keyword evidence="6 7" id="KW-0472">Membrane</keyword>
<accession>A0A0E2HT77</accession>
<dbReference type="AlphaFoldDB" id="A0A0E2HT77"/>
<feature type="transmembrane region" description="Helical" evidence="7">
    <location>
        <begin position="109"/>
        <end position="130"/>
    </location>
</feature>
<dbReference type="PANTHER" id="PTHR30065:SF1">
    <property type="entry name" value="SURFACE PRESENTATION OF ANTIGENS PROTEIN SPAR"/>
    <property type="match status" value="1"/>
</dbReference>
<feature type="transmembrane region" description="Helical" evidence="7">
    <location>
        <begin position="69"/>
        <end position="89"/>
    </location>
</feature>
<comment type="subcellular location">
    <subcellularLocation>
        <location evidence="1">Cell membrane</location>
        <topology evidence="1">Multi-pass membrane protein</topology>
    </subcellularLocation>
</comment>
<reference evidence="8 9" key="1">
    <citation type="submission" date="2013-01" db="EMBL/GenBank/DDBJ databases">
        <title>The Genome Sequence of Clostridium clostridioforme 90A8.</title>
        <authorList>
            <consortium name="The Broad Institute Genome Sequencing Platform"/>
            <person name="Earl A."/>
            <person name="Ward D."/>
            <person name="Feldgarden M."/>
            <person name="Gevers D."/>
            <person name="Courvalin P."/>
            <person name="Lambert T."/>
            <person name="Walker B."/>
            <person name="Young S.K."/>
            <person name="Zeng Q."/>
            <person name="Gargeya S."/>
            <person name="Fitzgerald M."/>
            <person name="Haas B."/>
            <person name="Abouelleil A."/>
            <person name="Alvarado L."/>
            <person name="Arachchi H.M."/>
            <person name="Berlin A.M."/>
            <person name="Chapman S.B."/>
            <person name="Dewar J."/>
            <person name="Goldberg J."/>
            <person name="Griggs A."/>
            <person name="Gujja S."/>
            <person name="Hansen M."/>
            <person name="Howarth C."/>
            <person name="Imamovic A."/>
            <person name="Larimer J."/>
            <person name="McCowan C."/>
            <person name="Murphy C."/>
            <person name="Neiman D."/>
            <person name="Pearson M."/>
            <person name="Priest M."/>
            <person name="Roberts A."/>
            <person name="Saif S."/>
            <person name="Shea T."/>
            <person name="Sisk P."/>
            <person name="Sykes S."/>
            <person name="Wortman J."/>
            <person name="Nusbaum C."/>
            <person name="Birren B."/>
        </authorList>
    </citation>
    <scope>NUCLEOTIDE SEQUENCE [LARGE SCALE GENOMIC DNA]</scope>
    <source>
        <strain evidence="8 9">90A8</strain>
    </source>
</reference>
<dbReference type="GO" id="GO:0005886">
    <property type="term" value="C:plasma membrane"/>
    <property type="evidence" value="ECO:0007669"/>
    <property type="project" value="UniProtKB-SubCell"/>
</dbReference>
<keyword evidence="4 7" id="KW-0812">Transmembrane</keyword>
<proteinExistence type="inferred from homology"/>
<dbReference type="Proteomes" id="UP000013085">
    <property type="component" value="Unassembled WGS sequence"/>
</dbReference>
<feature type="transmembrane region" description="Helical" evidence="7">
    <location>
        <begin position="33"/>
        <end position="57"/>
    </location>
</feature>
<evidence type="ECO:0000256" key="3">
    <source>
        <dbReference type="ARBA" id="ARBA00022475"/>
    </source>
</evidence>
<comment type="caution">
    <text evidence="8">The sequence shown here is derived from an EMBL/GenBank/DDBJ whole genome shotgun (WGS) entry which is preliminary data.</text>
</comment>
<dbReference type="RefSeq" id="WP_002584102.1">
    <property type="nucleotide sequence ID" value="NZ_KB850998.1"/>
</dbReference>
<evidence type="ECO:0000256" key="4">
    <source>
        <dbReference type="ARBA" id="ARBA00022692"/>
    </source>
</evidence>
<dbReference type="PATRIC" id="fig|999408.3.peg.1200"/>
<evidence type="ECO:0000256" key="6">
    <source>
        <dbReference type="ARBA" id="ARBA00023136"/>
    </source>
</evidence>
<sequence>MFILFSLIIMRMSGAIALNPVFGRTNVPSRVKAAFILVISLMLYIGPGGILVHEPAVMAEYGVMLIKELLFGFTLGFGMELAFLAVRFASAIMDYSMGLTMAQVYDPQYNAQMTITTGMYYAFMVMLFLATNGHLRLLTIFFISCELIPFGTVTFRPELAQAILLMFRESIAMGLQFAFPLIAMELVAETAVGILMRMIPQINVFVVNFQIKIIVGILMLLFLFSPMSDKLYVILNGMYQSLQQIVTLMR</sequence>
<gene>
    <name evidence="8" type="ORF">HMPREF1090_01121</name>
</gene>
<keyword evidence="8" id="KW-0969">Cilium</keyword>
<feature type="transmembrane region" description="Helical" evidence="7">
    <location>
        <begin position="137"/>
        <end position="155"/>
    </location>
</feature>
<keyword evidence="5 7" id="KW-1133">Transmembrane helix</keyword>
<dbReference type="InterPro" id="IPR002010">
    <property type="entry name" value="T3SS_IM_R"/>
</dbReference>
<dbReference type="PRINTS" id="PR00953">
    <property type="entry name" value="TYPE3IMRPROT"/>
</dbReference>
<evidence type="ECO:0000313" key="9">
    <source>
        <dbReference type="Proteomes" id="UP000013085"/>
    </source>
</evidence>
<keyword evidence="3" id="KW-1003">Cell membrane</keyword>
<evidence type="ECO:0000256" key="2">
    <source>
        <dbReference type="ARBA" id="ARBA00009772"/>
    </source>
</evidence>
<keyword evidence="8" id="KW-0282">Flagellum</keyword>
<evidence type="ECO:0000256" key="1">
    <source>
        <dbReference type="ARBA" id="ARBA00004651"/>
    </source>
</evidence>